<dbReference type="Proteomes" id="UP000002484">
    <property type="component" value="Chromosome"/>
</dbReference>
<dbReference type="AlphaFoldDB" id="E3IZF9"/>
<dbReference type="RefSeq" id="WP_013425847.1">
    <property type="nucleotide sequence ID" value="NC_014666.1"/>
</dbReference>
<accession>E3IZF9</accession>
<evidence type="ECO:0000313" key="3">
    <source>
        <dbReference type="EMBL" id="ADP82729.1"/>
    </source>
</evidence>
<feature type="transmembrane region" description="Helical" evidence="2">
    <location>
        <begin position="83"/>
        <end position="100"/>
    </location>
</feature>
<feature type="compositionally biased region" description="Low complexity" evidence="1">
    <location>
        <begin position="14"/>
        <end position="30"/>
    </location>
</feature>
<reference evidence="3 4" key="1">
    <citation type="submission" date="2010-10" db="EMBL/GenBank/DDBJ databases">
        <title>Complete sequence of Frankia sp. EuI1c.</title>
        <authorList>
            <consortium name="US DOE Joint Genome Institute"/>
            <person name="Lucas S."/>
            <person name="Copeland A."/>
            <person name="Lapidus A."/>
            <person name="Cheng J.-F."/>
            <person name="Bruce D."/>
            <person name="Goodwin L."/>
            <person name="Pitluck S."/>
            <person name="Chertkov O."/>
            <person name="Detter J.C."/>
            <person name="Han C."/>
            <person name="Tapia R."/>
            <person name="Land M."/>
            <person name="Hauser L."/>
            <person name="Jeffries C."/>
            <person name="Kyrpides N."/>
            <person name="Ivanova N."/>
            <person name="Mikhailova N."/>
            <person name="Beauchemin N."/>
            <person name="Sen A."/>
            <person name="Sur S.A."/>
            <person name="Gtari M."/>
            <person name="Wall L."/>
            <person name="Tisa L."/>
            <person name="Woyke T."/>
        </authorList>
    </citation>
    <scope>NUCLEOTIDE SEQUENCE [LARGE SCALE GENOMIC DNA]</scope>
    <source>
        <strain evidence="4">DSM 45817 / CECT 9037 / EuI1c</strain>
    </source>
</reference>
<name>E3IZF9_PSEI1</name>
<protein>
    <submittedName>
        <fullName evidence="3">Uncharacterized protein</fullName>
    </submittedName>
</protein>
<evidence type="ECO:0000256" key="1">
    <source>
        <dbReference type="SAM" id="MobiDB-lite"/>
    </source>
</evidence>
<organism evidence="3 4">
    <name type="scientific">Pseudofrankia inefficax (strain DSM 45817 / CECT 9037 / DDB 130130 / EuI1c)</name>
    <name type="common">Frankia inefficax</name>
    <dbReference type="NCBI Taxonomy" id="298654"/>
    <lineage>
        <taxon>Bacteria</taxon>
        <taxon>Bacillati</taxon>
        <taxon>Actinomycetota</taxon>
        <taxon>Actinomycetes</taxon>
        <taxon>Frankiales</taxon>
        <taxon>Frankiaceae</taxon>
        <taxon>Pseudofrankia</taxon>
    </lineage>
</organism>
<feature type="transmembrane region" description="Helical" evidence="2">
    <location>
        <begin position="51"/>
        <end position="71"/>
    </location>
</feature>
<feature type="transmembrane region" description="Helical" evidence="2">
    <location>
        <begin position="141"/>
        <end position="159"/>
    </location>
</feature>
<keyword evidence="4" id="KW-1185">Reference proteome</keyword>
<feature type="transmembrane region" description="Helical" evidence="2">
    <location>
        <begin position="112"/>
        <end position="129"/>
    </location>
</feature>
<keyword evidence="2" id="KW-0472">Membrane</keyword>
<dbReference type="KEGG" id="fri:FraEuI1c_4738"/>
<dbReference type="STRING" id="298654.FraEuI1c_4738"/>
<feature type="region of interest" description="Disordered" evidence="1">
    <location>
        <begin position="1"/>
        <end position="42"/>
    </location>
</feature>
<keyword evidence="2" id="KW-0812">Transmembrane</keyword>
<dbReference type="EMBL" id="CP002299">
    <property type="protein sequence ID" value="ADP82729.1"/>
    <property type="molecule type" value="Genomic_DNA"/>
</dbReference>
<keyword evidence="2" id="KW-1133">Transmembrane helix</keyword>
<evidence type="ECO:0000256" key="2">
    <source>
        <dbReference type="SAM" id="Phobius"/>
    </source>
</evidence>
<feature type="transmembrane region" description="Helical" evidence="2">
    <location>
        <begin position="240"/>
        <end position="261"/>
    </location>
</feature>
<dbReference type="InParanoid" id="E3IZF9"/>
<gene>
    <name evidence="3" type="ordered locus">FraEuI1c_4738</name>
</gene>
<evidence type="ECO:0000313" key="4">
    <source>
        <dbReference type="Proteomes" id="UP000002484"/>
    </source>
</evidence>
<sequence>MKGLPAPGRPAGPPAALDPAVARTAAAAPRGRGRRPVPGPAPWPTATRASLFTVLLVTLGLACGLVCWLGFEQWLIVRQRAATLQVPPLVLLAAGLLAGLARGRRLARPTTLIAVGGLLTAASAVSLALQFLDAPSLTPRLAPACVACFGAGVLVTAAARATGRGSAVVVVLLAVVLALALGRLLLGPAGQPPRGPSVAADPAGRPYYTWERAGLVPLVEEVSPDAVLGHQLGDAAGPCRLLLCGVVTGVAALGGTVDAVATTRSRRRATE</sequence>
<feature type="transmembrane region" description="Helical" evidence="2">
    <location>
        <begin position="166"/>
        <end position="186"/>
    </location>
</feature>
<dbReference type="HOGENOM" id="CLU_1025862_0_0_11"/>
<proteinExistence type="predicted"/>